<proteinExistence type="predicted"/>
<keyword evidence="4" id="KW-1185">Reference proteome</keyword>
<evidence type="ECO:0000259" key="2">
    <source>
        <dbReference type="Pfam" id="PF24355"/>
    </source>
</evidence>
<dbReference type="InterPro" id="IPR055936">
    <property type="entry name" value="DUF7514"/>
</dbReference>
<feature type="compositionally biased region" description="Basic and acidic residues" evidence="1">
    <location>
        <begin position="278"/>
        <end position="291"/>
    </location>
</feature>
<evidence type="ECO:0000313" key="4">
    <source>
        <dbReference type="Proteomes" id="UP000006564"/>
    </source>
</evidence>
<feature type="region of interest" description="Disordered" evidence="1">
    <location>
        <begin position="189"/>
        <end position="306"/>
    </location>
</feature>
<organism evidence="3 4">
    <name type="scientific">Aspergillus oryzae (strain ATCC 42149 / RIB 40)</name>
    <name type="common">Yellow koji mold</name>
    <dbReference type="NCBI Taxonomy" id="510516"/>
    <lineage>
        <taxon>Eukaryota</taxon>
        <taxon>Fungi</taxon>
        <taxon>Dikarya</taxon>
        <taxon>Ascomycota</taxon>
        <taxon>Pezizomycotina</taxon>
        <taxon>Eurotiomycetes</taxon>
        <taxon>Eurotiomycetidae</taxon>
        <taxon>Eurotiales</taxon>
        <taxon>Aspergillaceae</taxon>
        <taxon>Aspergillus</taxon>
        <taxon>Aspergillus subgen. Circumdati</taxon>
    </lineage>
</organism>
<feature type="compositionally biased region" description="Basic and acidic residues" evidence="1">
    <location>
        <begin position="220"/>
        <end position="231"/>
    </location>
</feature>
<feature type="compositionally biased region" description="Basic and acidic residues" evidence="1">
    <location>
        <begin position="202"/>
        <end position="212"/>
    </location>
</feature>
<dbReference type="EMBL" id="BA000054">
    <property type="protein sequence ID" value="BAE64310.1"/>
    <property type="molecule type" value="Genomic_DNA"/>
</dbReference>
<dbReference type="RefSeq" id="XP_023093178.1">
    <property type="nucleotide sequence ID" value="XM_023238244.1"/>
</dbReference>
<dbReference type="Proteomes" id="UP000006564">
    <property type="component" value="Chromosome 6"/>
</dbReference>
<evidence type="ECO:0000313" key="3">
    <source>
        <dbReference type="EMBL" id="BAE64310.1"/>
    </source>
</evidence>
<accession>Q2U2A5</accession>
<evidence type="ECO:0000256" key="1">
    <source>
        <dbReference type="SAM" id="MobiDB-lite"/>
    </source>
</evidence>
<dbReference type="Pfam" id="PF24355">
    <property type="entry name" value="DUF7514"/>
    <property type="match status" value="1"/>
</dbReference>
<dbReference type="GeneID" id="5997538"/>
<dbReference type="PANTHER" id="PTHR39611">
    <property type="entry name" value="HYDROXYPROLINE-RICH GLYCOPROTEIN DZ-HRGP-RELATED"/>
    <property type="match status" value="1"/>
</dbReference>
<dbReference type="AlphaFoldDB" id="Q2U2A5"/>
<gene>
    <name evidence="3" type="ORF">AO090038000539</name>
</gene>
<dbReference type="PANTHER" id="PTHR39611:SF2">
    <property type="entry name" value="HYDROXYPROLINE-RICH GLYCOPROTEIN DZ-HRGP"/>
    <property type="match status" value="1"/>
</dbReference>
<reference evidence="3 4" key="1">
    <citation type="journal article" date="2005" name="Nature">
        <title>Genome sequencing and analysis of Aspergillus oryzae.</title>
        <authorList>
            <person name="Machida M."/>
            <person name="Asai K."/>
            <person name="Sano M."/>
            <person name="Tanaka T."/>
            <person name="Kumagai T."/>
            <person name="Terai G."/>
            <person name="Kusumoto K."/>
            <person name="Arima T."/>
            <person name="Akita O."/>
            <person name="Kashiwagi Y."/>
            <person name="Abe K."/>
            <person name="Gomi K."/>
            <person name="Horiuchi H."/>
            <person name="Kitamoto K."/>
            <person name="Kobayashi T."/>
            <person name="Takeuchi M."/>
            <person name="Denning D.W."/>
            <person name="Galagan J.E."/>
            <person name="Nierman W.C."/>
            <person name="Yu J."/>
            <person name="Archer D.B."/>
            <person name="Bennett J.W."/>
            <person name="Bhatnagar D."/>
            <person name="Cleveland T.E."/>
            <person name="Fedorova N.D."/>
            <person name="Gotoh O."/>
            <person name="Horikawa H."/>
            <person name="Hosoyama A."/>
            <person name="Ichinomiya M."/>
            <person name="Igarashi R."/>
            <person name="Iwashita K."/>
            <person name="Juvvadi P.R."/>
            <person name="Kato M."/>
            <person name="Kato Y."/>
            <person name="Kin T."/>
            <person name="Kokubun A."/>
            <person name="Maeda H."/>
            <person name="Maeyama N."/>
            <person name="Maruyama J."/>
            <person name="Nagasaki H."/>
            <person name="Nakajima T."/>
            <person name="Oda K."/>
            <person name="Okada K."/>
            <person name="Paulsen I."/>
            <person name="Sakamoto K."/>
            <person name="Sawano T."/>
            <person name="Takahashi M."/>
            <person name="Takase K."/>
            <person name="Terabayashi Y."/>
            <person name="Wortman J."/>
            <person name="Yamada O."/>
            <person name="Yamagata Y."/>
            <person name="Anazawa H."/>
            <person name="Hata Y."/>
            <person name="Koide Y."/>
            <person name="Komori T."/>
            <person name="Koyama Y."/>
            <person name="Minetoki T."/>
            <person name="Suharnan S."/>
            <person name="Tanaka A."/>
            <person name="Isono K."/>
            <person name="Kuhara S."/>
            <person name="Ogasawara N."/>
            <person name="Kikuchi H."/>
        </authorList>
    </citation>
    <scope>NUCLEOTIDE SEQUENCE [LARGE SCALE GENOMIC DNA]</scope>
    <source>
        <strain evidence="4">ATCC 42149 / RIB 40</strain>
    </source>
</reference>
<dbReference type="EMBL" id="AP007169">
    <property type="protein sequence ID" value="BAE64310.1"/>
    <property type="molecule type" value="Genomic_DNA"/>
</dbReference>
<dbReference type="KEGG" id="aor:AO090038000539"/>
<protein>
    <submittedName>
        <fullName evidence="3">DNA, SC038</fullName>
    </submittedName>
</protein>
<sequence length="437" mass="49710">MSSVHNEGADFWGVLINPDKSPTPLLEQLCLGIAQVMTSFDEFATTDLTPDRLAAFYRKVGGNYDVLFLETRPSALSFIYQRLGCFHSIQPTNDPYKPPSIPALQPNGFVRWQTIQLLLDPDEHSRWLQNAVDLWDIKTPNGRTFPKMIPRGAFPAEPDPEMVQWHEEVSRRFELDYWKKNILRSSPPNFAPYHSYFSQKDVPTHKEDEPPRSQRRTTPHRQEPTTASERRNPHKHRQRRNDDKPSSTTRRVQSTYFPRQSENFDTGYTSRPSSPPLRAKESTKSRTRERPQAYGRSVSPGAVPGLPGQIDTATIAIYHHRECPIRVVTRTKHTPADLERNYLPILTNTPHTPIHLTPIQEDYTTPMGREECATPKHITMNRSSTEHQALDSAIASLATRRPLFHLAAKCPYSPACILVTPALAIPTSSIPIQTSSQ</sequence>
<feature type="domain" description="DUF7514" evidence="2">
    <location>
        <begin position="13"/>
        <end position="169"/>
    </location>
</feature>
<name>Q2U2A5_ASPOR</name>
<dbReference type="HOGENOM" id="CLU_626955_0_0_1"/>
<feature type="compositionally biased region" description="Polar residues" evidence="1">
    <location>
        <begin position="246"/>
        <end position="272"/>
    </location>
</feature>